<proteinExistence type="predicted"/>
<accession>A0A1I6SQ87</accession>
<dbReference type="EMBL" id="FPAG01000004">
    <property type="protein sequence ID" value="SFS79073.1"/>
    <property type="molecule type" value="Genomic_DNA"/>
</dbReference>
<evidence type="ECO:0000256" key="1">
    <source>
        <dbReference type="SAM" id="Phobius"/>
    </source>
</evidence>
<evidence type="ECO:0000313" key="2">
    <source>
        <dbReference type="EMBL" id="SFS79073.1"/>
    </source>
</evidence>
<reference evidence="2 3" key="1">
    <citation type="submission" date="2016-10" db="EMBL/GenBank/DDBJ databases">
        <authorList>
            <person name="de Groot N.N."/>
        </authorList>
    </citation>
    <scope>NUCLEOTIDE SEQUENCE [LARGE SCALE GENOMIC DNA]</scope>
    <source>
        <strain evidence="2 3">CGMCC 1.6114</strain>
    </source>
</reference>
<gene>
    <name evidence="2" type="ORF">SAMN04487906_1736</name>
</gene>
<dbReference type="AlphaFoldDB" id="A0A1I6SQ87"/>
<protein>
    <submittedName>
        <fullName evidence="2">Uncharacterized protein</fullName>
    </submittedName>
</protein>
<sequence>MRNRRAFWKYYKDVTIFNLVFSIIFGIISNYFWGLISFCSLGIIIGLLGFQYFKKQEYYLYLNLGYTKLSLIKNTFVLNSIITISMSILISI</sequence>
<keyword evidence="1" id="KW-0812">Transmembrane</keyword>
<feature type="transmembrane region" description="Helical" evidence="1">
    <location>
        <begin position="31"/>
        <end position="50"/>
    </location>
</feature>
<keyword evidence="1" id="KW-0472">Membrane</keyword>
<keyword evidence="1" id="KW-1133">Transmembrane helix</keyword>
<name>A0A1I6SQ87_9FLAO</name>
<dbReference type="Proteomes" id="UP000183209">
    <property type="component" value="Unassembled WGS sequence"/>
</dbReference>
<evidence type="ECO:0000313" key="3">
    <source>
        <dbReference type="Proteomes" id="UP000183209"/>
    </source>
</evidence>
<organism evidence="2 3">
    <name type="scientific">Zhouia amylolytica</name>
    <dbReference type="NCBI Taxonomy" id="376730"/>
    <lineage>
        <taxon>Bacteria</taxon>
        <taxon>Pseudomonadati</taxon>
        <taxon>Bacteroidota</taxon>
        <taxon>Flavobacteriia</taxon>
        <taxon>Flavobacteriales</taxon>
        <taxon>Flavobacteriaceae</taxon>
        <taxon>Zhouia</taxon>
    </lineage>
</organism>
<feature type="transmembrane region" description="Helical" evidence="1">
    <location>
        <begin position="71"/>
        <end position="90"/>
    </location>
</feature>